<dbReference type="AlphaFoldDB" id="A0AAV8SLS0"/>
<dbReference type="Gene3D" id="3.40.50.10090">
    <property type="match status" value="1"/>
</dbReference>
<dbReference type="Pfam" id="PF02602">
    <property type="entry name" value="HEM4"/>
    <property type="match status" value="1"/>
</dbReference>
<protein>
    <recommendedName>
        <fullName evidence="1">Tetrapyrrole biosynthesis uroporphyrinogen III synthase domain-containing protein</fullName>
    </recommendedName>
</protein>
<evidence type="ECO:0000313" key="2">
    <source>
        <dbReference type="EMBL" id="KAJ8753231.1"/>
    </source>
</evidence>
<feature type="domain" description="Tetrapyrrole biosynthesis uroporphyrinogen III synthase" evidence="1">
    <location>
        <begin position="20"/>
        <end position="264"/>
    </location>
</feature>
<evidence type="ECO:0000259" key="1">
    <source>
        <dbReference type="Pfam" id="PF02602"/>
    </source>
</evidence>
<gene>
    <name evidence="2" type="ORF">K2173_017838</name>
</gene>
<dbReference type="Proteomes" id="UP001159364">
    <property type="component" value="Linkage Group LG10"/>
</dbReference>
<comment type="caution">
    <text evidence="2">The sequence shown here is derived from an EMBL/GenBank/DDBJ whole genome shotgun (WGS) entry which is preliminary data.</text>
</comment>
<evidence type="ECO:0000313" key="3">
    <source>
        <dbReference type="Proteomes" id="UP001159364"/>
    </source>
</evidence>
<dbReference type="InterPro" id="IPR036108">
    <property type="entry name" value="4pyrrol_syn_uPrphyn_synt_sf"/>
</dbReference>
<organism evidence="2 3">
    <name type="scientific">Erythroxylum novogranatense</name>
    <dbReference type="NCBI Taxonomy" id="1862640"/>
    <lineage>
        <taxon>Eukaryota</taxon>
        <taxon>Viridiplantae</taxon>
        <taxon>Streptophyta</taxon>
        <taxon>Embryophyta</taxon>
        <taxon>Tracheophyta</taxon>
        <taxon>Spermatophyta</taxon>
        <taxon>Magnoliopsida</taxon>
        <taxon>eudicotyledons</taxon>
        <taxon>Gunneridae</taxon>
        <taxon>Pentapetalae</taxon>
        <taxon>rosids</taxon>
        <taxon>fabids</taxon>
        <taxon>Malpighiales</taxon>
        <taxon>Erythroxylaceae</taxon>
        <taxon>Erythroxylum</taxon>
    </lineage>
</organism>
<keyword evidence="3" id="KW-1185">Reference proteome</keyword>
<reference evidence="2 3" key="1">
    <citation type="submission" date="2021-09" db="EMBL/GenBank/DDBJ databases">
        <title>Genomic insights and catalytic innovation underlie evolution of tropane alkaloids biosynthesis.</title>
        <authorList>
            <person name="Wang Y.-J."/>
            <person name="Tian T."/>
            <person name="Huang J.-P."/>
            <person name="Huang S.-X."/>
        </authorList>
    </citation>
    <scope>NUCLEOTIDE SEQUENCE [LARGE SCALE GENOMIC DNA]</scope>
    <source>
        <strain evidence="2">KIB-2018</strain>
        <tissue evidence="2">Leaf</tissue>
    </source>
</reference>
<dbReference type="SUPFAM" id="SSF69618">
    <property type="entry name" value="HemD-like"/>
    <property type="match status" value="1"/>
</dbReference>
<dbReference type="PANTHER" id="PTHR38020:SF1">
    <property type="entry name" value="UROPORPHYRINOGEN-III SYNTHASE"/>
    <property type="match status" value="1"/>
</dbReference>
<dbReference type="GO" id="GO:0033014">
    <property type="term" value="P:tetrapyrrole biosynthetic process"/>
    <property type="evidence" value="ECO:0007669"/>
    <property type="project" value="InterPro"/>
</dbReference>
<dbReference type="EMBL" id="JAIWQS010000010">
    <property type="protein sequence ID" value="KAJ8753231.1"/>
    <property type="molecule type" value="Genomic_DNA"/>
</dbReference>
<dbReference type="InterPro" id="IPR003754">
    <property type="entry name" value="4pyrrol_synth_uPrphyn_synth"/>
</dbReference>
<name>A0AAV8SLS0_9ROSI</name>
<dbReference type="PANTHER" id="PTHR38020">
    <property type="entry name" value="UROPORPHYRINOGEN-III SYNTHASE"/>
    <property type="match status" value="1"/>
</dbReference>
<sequence length="289" mass="31203">MSTTHNPIVAFTTPENYAARLSRLLALNSLTPLWCPTITTKPTPQALVHHLAPNSLTGFSALAFPSRTAISAVTAASLSLPTPLLPPSGDKFIVAALGKDAELINEEFLRRFCGDNEKVRVLVPPTATPADMVRCLGEGFGRRVLCPVPRVVGLTEPPVVPGFIRELEESGWVPVRVDAYETRWSGPKCARTIVERREKGLDAVVFTSIGEVEGLLKSLVELGWDWETVRRVWPRLVVAAHGPVTAAGAESLGVDVDVVNGRFDSFGGVAEAVGFKLRSLKSSCLRKCL</sequence>
<accession>A0AAV8SLS0</accession>
<proteinExistence type="predicted"/>
<dbReference type="GO" id="GO:0004852">
    <property type="term" value="F:uroporphyrinogen-III synthase activity"/>
    <property type="evidence" value="ECO:0007669"/>
    <property type="project" value="InterPro"/>
</dbReference>